<feature type="transmembrane region" description="Helical" evidence="1">
    <location>
        <begin position="30"/>
        <end position="48"/>
    </location>
</feature>
<organism evidence="2 3">
    <name type="scientific">Nanchangia anserum</name>
    <dbReference type="NCBI Taxonomy" id="2692125"/>
    <lineage>
        <taxon>Bacteria</taxon>
        <taxon>Bacillati</taxon>
        <taxon>Actinomycetota</taxon>
        <taxon>Actinomycetes</taxon>
        <taxon>Actinomycetales</taxon>
        <taxon>Actinomycetaceae</taxon>
        <taxon>Nanchangia</taxon>
    </lineage>
</organism>
<evidence type="ECO:0000313" key="2">
    <source>
        <dbReference type="EMBL" id="MBD3690114.1"/>
    </source>
</evidence>
<keyword evidence="1" id="KW-1133">Transmembrane helix</keyword>
<keyword evidence="3" id="KW-1185">Reference proteome</keyword>
<dbReference type="Proteomes" id="UP000627538">
    <property type="component" value="Unassembled WGS sequence"/>
</dbReference>
<comment type="caution">
    <text evidence="2">The sequence shown here is derived from an EMBL/GenBank/DDBJ whole genome shotgun (WGS) entry which is preliminary data.</text>
</comment>
<feature type="transmembrane region" description="Helical" evidence="1">
    <location>
        <begin position="68"/>
        <end position="84"/>
    </location>
</feature>
<name>A0A8I0KWL4_9ACTO</name>
<protein>
    <submittedName>
        <fullName evidence="2">DUF2304 domain-containing protein</fullName>
    </submittedName>
</protein>
<dbReference type="RefSeq" id="WP_191072208.1">
    <property type="nucleotide sequence ID" value="NZ_CP060506.1"/>
</dbReference>
<sequence length="117" mass="12585">MVIKAILIIAILLASYGLMKSRVSDRNTAVRRLGVALFAVFAAISVIWPELVSRAAHVIGVGRGTDLVLYLLLVAFLASLVTASKRRSVLDRKITSLAREVALAAARVPDNATDESR</sequence>
<evidence type="ECO:0000256" key="1">
    <source>
        <dbReference type="SAM" id="Phobius"/>
    </source>
</evidence>
<keyword evidence="1" id="KW-0812">Transmembrane</keyword>
<evidence type="ECO:0000313" key="3">
    <source>
        <dbReference type="Proteomes" id="UP000627538"/>
    </source>
</evidence>
<keyword evidence="1" id="KW-0472">Membrane</keyword>
<dbReference type="EMBL" id="JACRUO010000002">
    <property type="protein sequence ID" value="MBD3690114.1"/>
    <property type="molecule type" value="Genomic_DNA"/>
</dbReference>
<dbReference type="InterPro" id="IPR019277">
    <property type="entry name" value="DUF2304"/>
</dbReference>
<reference evidence="2 3" key="1">
    <citation type="submission" date="2020-08" db="EMBL/GenBank/DDBJ databases">
        <title>Winkia gen. nov., sp. nov., isolated from faeces of the Anser albifrons in China.</title>
        <authorList>
            <person name="Liu Q."/>
        </authorList>
    </citation>
    <scope>NUCLEOTIDE SEQUENCE [LARGE SCALE GENOMIC DNA]</scope>
    <source>
        <strain evidence="2 3">C62</strain>
    </source>
</reference>
<feature type="transmembrane region" description="Helical" evidence="1">
    <location>
        <begin position="6"/>
        <end position="23"/>
    </location>
</feature>
<accession>A0A8I0KWL4</accession>
<gene>
    <name evidence="2" type="ORF">H8R10_07735</name>
</gene>
<dbReference type="AlphaFoldDB" id="A0A8I0KWL4"/>
<proteinExistence type="predicted"/>
<dbReference type="Pfam" id="PF10066">
    <property type="entry name" value="DUF2304"/>
    <property type="match status" value="1"/>
</dbReference>